<dbReference type="RefSeq" id="WP_253760027.1">
    <property type="nucleotide sequence ID" value="NZ_JAMZDZ010000001.1"/>
</dbReference>
<protein>
    <recommendedName>
        <fullName evidence="3">ABM domain-containing protein</fullName>
    </recommendedName>
</protein>
<reference evidence="2" key="1">
    <citation type="journal article" date="2019" name="Int. J. Syst. Evol. Microbiol.">
        <title>The Global Catalogue of Microorganisms (GCM) 10K type strain sequencing project: providing services to taxonomists for standard genome sequencing and annotation.</title>
        <authorList>
            <consortium name="The Broad Institute Genomics Platform"/>
            <consortium name="The Broad Institute Genome Sequencing Center for Infectious Disease"/>
            <person name="Wu L."/>
            <person name="Ma J."/>
        </authorList>
    </citation>
    <scope>NUCLEOTIDE SEQUENCE [LARGE SCALE GENOMIC DNA]</scope>
    <source>
        <strain evidence="2">CGMCC 4.7289</strain>
    </source>
</reference>
<evidence type="ECO:0008006" key="3">
    <source>
        <dbReference type="Google" id="ProtNLM"/>
    </source>
</evidence>
<comment type="caution">
    <text evidence="1">The sequence shown here is derived from an EMBL/GenBank/DDBJ whole genome shotgun (WGS) entry which is preliminary data.</text>
</comment>
<dbReference type="EMBL" id="JBHSAY010000003">
    <property type="protein sequence ID" value="MFC4129781.1"/>
    <property type="molecule type" value="Genomic_DNA"/>
</dbReference>
<evidence type="ECO:0000313" key="2">
    <source>
        <dbReference type="Proteomes" id="UP001595816"/>
    </source>
</evidence>
<keyword evidence="2" id="KW-1185">Reference proteome</keyword>
<accession>A0ABV8LFT8</accession>
<proteinExistence type="predicted"/>
<sequence>MIVRMWEIRAYPHHFPELLSWVCDIAVPGLEIQPLHVSTEIFSSADGRIVVMSRWRGEPTPLPDPPRDLVARSAHSWDFTPVDR</sequence>
<evidence type="ECO:0000313" key="1">
    <source>
        <dbReference type="EMBL" id="MFC4129781.1"/>
    </source>
</evidence>
<name>A0ABV8LFT8_9ACTN</name>
<gene>
    <name evidence="1" type="ORF">ACFOZ4_04105</name>
</gene>
<organism evidence="1 2">
    <name type="scientific">Hamadaea flava</name>
    <dbReference type="NCBI Taxonomy" id="1742688"/>
    <lineage>
        <taxon>Bacteria</taxon>
        <taxon>Bacillati</taxon>
        <taxon>Actinomycetota</taxon>
        <taxon>Actinomycetes</taxon>
        <taxon>Micromonosporales</taxon>
        <taxon>Micromonosporaceae</taxon>
        <taxon>Hamadaea</taxon>
    </lineage>
</organism>
<dbReference type="Proteomes" id="UP001595816">
    <property type="component" value="Unassembled WGS sequence"/>
</dbReference>